<dbReference type="AlphaFoldDB" id="A0A412FX89"/>
<comment type="caution">
    <text evidence="2">The sequence shown here is derived from an EMBL/GenBank/DDBJ whole genome shotgun (WGS) entry which is preliminary data.</text>
</comment>
<dbReference type="RefSeq" id="WP_122139056.1">
    <property type="nucleotide sequence ID" value="NZ_JAQCWB010000006.1"/>
</dbReference>
<dbReference type="EMBL" id="QRUO01000004">
    <property type="protein sequence ID" value="RGR72770.1"/>
    <property type="molecule type" value="Genomic_DNA"/>
</dbReference>
<dbReference type="GO" id="GO:0007165">
    <property type="term" value="P:signal transduction"/>
    <property type="evidence" value="ECO:0007669"/>
    <property type="project" value="InterPro"/>
</dbReference>
<accession>A0A412FX89</accession>
<protein>
    <submittedName>
        <fullName evidence="2">Toll/interleukin-1 receptor domain-containing protein</fullName>
    </submittedName>
</protein>
<dbReference type="PROSITE" id="PS50104">
    <property type="entry name" value="TIR"/>
    <property type="match status" value="1"/>
</dbReference>
<dbReference type="Proteomes" id="UP000284205">
    <property type="component" value="Unassembled WGS sequence"/>
</dbReference>
<dbReference type="SUPFAM" id="SSF52200">
    <property type="entry name" value="Toll/Interleukin receptor TIR domain"/>
    <property type="match status" value="1"/>
</dbReference>
<dbReference type="SMART" id="SM00255">
    <property type="entry name" value="TIR"/>
    <property type="match status" value="1"/>
</dbReference>
<evidence type="ECO:0000313" key="2">
    <source>
        <dbReference type="EMBL" id="RGR72770.1"/>
    </source>
</evidence>
<keyword evidence="2" id="KW-0675">Receptor</keyword>
<dbReference type="InterPro" id="IPR000157">
    <property type="entry name" value="TIR_dom"/>
</dbReference>
<evidence type="ECO:0000259" key="1">
    <source>
        <dbReference type="PROSITE" id="PS50104"/>
    </source>
</evidence>
<dbReference type="Gene3D" id="3.40.50.10140">
    <property type="entry name" value="Toll/interleukin-1 receptor homology (TIR) domain"/>
    <property type="match status" value="1"/>
</dbReference>
<dbReference type="InterPro" id="IPR035897">
    <property type="entry name" value="Toll_tir_struct_dom_sf"/>
</dbReference>
<gene>
    <name evidence="2" type="ORF">DWY26_05445</name>
</gene>
<dbReference type="Pfam" id="PF13676">
    <property type="entry name" value="TIR_2"/>
    <property type="match status" value="1"/>
</dbReference>
<evidence type="ECO:0000313" key="3">
    <source>
        <dbReference type="Proteomes" id="UP000284205"/>
    </source>
</evidence>
<sequence>MIFLSHNSKDKPVVEQVALKLKGIYGQNNVFYDSWSIQPGDGILDKMNEGLTNCKYFFLFVSKNSLQSNMVKMEWQNALFKAAQNRIQFIPIRMDSSIMPALLTQSLYIDLYAQGLDVAIRQIVDVINGNNTYREPLNQFSNLVAYKYKEGDKLIVECHAEHFLEPISSFIFCTQQDVNTISAEIRNEVMCMTNQINGIQLQNGYKTNAIIRSISKGTVPGFPFIIEFKSSSPFDIEIVMHEKSHGEFHPIPLVNSKKH</sequence>
<feature type="domain" description="TIR" evidence="1">
    <location>
        <begin position="1"/>
        <end position="127"/>
    </location>
</feature>
<name>A0A412FX89_9BACE</name>
<organism evidence="2 3">
    <name type="scientific">Bacteroides caccae</name>
    <dbReference type="NCBI Taxonomy" id="47678"/>
    <lineage>
        <taxon>Bacteria</taxon>
        <taxon>Pseudomonadati</taxon>
        <taxon>Bacteroidota</taxon>
        <taxon>Bacteroidia</taxon>
        <taxon>Bacteroidales</taxon>
        <taxon>Bacteroidaceae</taxon>
        <taxon>Bacteroides</taxon>
    </lineage>
</organism>
<reference evidence="2 3" key="1">
    <citation type="submission" date="2018-08" db="EMBL/GenBank/DDBJ databases">
        <title>A genome reference for cultivated species of the human gut microbiota.</title>
        <authorList>
            <person name="Zou Y."/>
            <person name="Xue W."/>
            <person name="Luo G."/>
        </authorList>
    </citation>
    <scope>NUCLEOTIDE SEQUENCE [LARGE SCALE GENOMIC DNA]</scope>
    <source>
        <strain evidence="2 3">AF24-29LB</strain>
    </source>
</reference>
<proteinExistence type="predicted"/>